<keyword evidence="2" id="KW-1185">Reference proteome</keyword>
<reference evidence="1 2" key="1">
    <citation type="journal article" date="2006" name="Science">
        <title>The genome of black cottonwood, Populus trichocarpa (Torr. &amp; Gray).</title>
        <authorList>
            <person name="Tuskan G.A."/>
            <person name="Difazio S."/>
            <person name="Jansson S."/>
            <person name="Bohlmann J."/>
            <person name="Grigoriev I."/>
            <person name="Hellsten U."/>
            <person name="Putnam N."/>
            <person name="Ralph S."/>
            <person name="Rombauts S."/>
            <person name="Salamov A."/>
            <person name="Schein J."/>
            <person name="Sterck L."/>
            <person name="Aerts A."/>
            <person name="Bhalerao R.R."/>
            <person name="Bhalerao R.P."/>
            <person name="Blaudez D."/>
            <person name="Boerjan W."/>
            <person name="Brun A."/>
            <person name="Brunner A."/>
            <person name="Busov V."/>
            <person name="Campbell M."/>
            <person name="Carlson J."/>
            <person name="Chalot M."/>
            <person name="Chapman J."/>
            <person name="Chen G.L."/>
            <person name="Cooper D."/>
            <person name="Coutinho P.M."/>
            <person name="Couturier J."/>
            <person name="Covert S."/>
            <person name="Cronk Q."/>
            <person name="Cunningham R."/>
            <person name="Davis J."/>
            <person name="Degroeve S."/>
            <person name="Dejardin A."/>
            <person name="Depamphilis C."/>
            <person name="Detter J."/>
            <person name="Dirks B."/>
            <person name="Dubchak I."/>
            <person name="Duplessis S."/>
            <person name="Ehlting J."/>
            <person name="Ellis B."/>
            <person name="Gendler K."/>
            <person name="Goodstein D."/>
            <person name="Gribskov M."/>
            <person name="Grimwood J."/>
            <person name="Groover A."/>
            <person name="Gunter L."/>
            <person name="Hamberger B."/>
            <person name="Heinze B."/>
            <person name="Helariutta Y."/>
            <person name="Henrissat B."/>
            <person name="Holligan D."/>
            <person name="Holt R."/>
            <person name="Huang W."/>
            <person name="Islam-Faridi N."/>
            <person name="Jones S."/>
            <person name="Jones-Rhoades M."/>
            <person name="Jorgensen R."/>
            <person name="Joshi C."/>
            <person name="Kangasjarvi J."/>
            <person name="Karlsson J."/>
            <person name="Kelleher C."/>
            <person name="Kirkpatrick R."/>
            <person name="Kirst M."/>
            <person name="Kohler A."/>
            <person name="Kalluri U."/>
            <person name="Larimer F."/>
            <person name="Leebens-Mack J."/>
            <person name="Leple J.C."/>
            <person name="Locascio P."/>
            <person name="Lou Y."/>
            <person name="Lucas S."/>
            <person name="Martin F."/>
            <person name="Montanini B."/>
            <person name="Napoli C."/>
            <person name="Nelson D.R."/>
            <person name="Nelson C."/>
            <person name="Nieminen K."/>
            <person name="Nilsson O."/>
            <person name="Pereda V."/>
            <person name="Peter G."/>
            <person name="Philippe R."/>
            <person name="Pilate G."/>
            <person name="Poliakov A."/>
            <person name="Razumovskaya J."/>
            <person name="Richardson P."/>
            <person name="Rinaldi C."/>
            <person name="Ritland K."/>
            <person name="Rouze P."/>
            <person name="Ryaboy D."/>
            <person name="Schmutz J."/>
            <person name="Schrader J."/>
            <person name="Segerman B."/>
            <person name="Shin H."/>
            <person name="Siddiqui A."/>
            <person name="Sterky F."/>
            <person name="Terry A."/>
            <person name="Tsai C.J."/>
            <person name="Uberbacher E."/>
            <person name="Unneberg P."/>
            <person name="Vahala J."/>
            <person name="Wall K."/>
            <person name="Wessler S."/>
            <person name="Yang G."/>
            <person name="Yin T."/>
            <person name="Douglas C."/>
            <person name="Marra M."/>
            <person name="Sandberg G."/>
            <person name="Van de Peer Y."/>
            <person name="Rokhsar D."/>
        </authorList>
    </citation>
    <scope>NUCLEOTIDE SEQUENCE [LARGE SCALE GENOMIC DNA]</scope>
    <source>
        <strain evidence="2">cv. Nisqually</strain>
    </source>
</reference>
<accession>B9N0Z9</accession>
<dbReference type="EMBL" id="CM009306">
    <property type="protein sequence ID" value="PNS95631.1"/>
    <property type="molecule type" value="Genomic_DNA"/>
</dbReference>
<dbReference type="Proteomes" id="UP000006729">
    <property type="component" value="Chromosome 17"/>
</dbReference>
<gene>
    <name evidence="1" type="ORF">POPTR_017G069400</name>
</gene>
<sequence length="133" mass="14393">MALICKDKEETLADFWVRFIWIWEDGNVPPEPPSAKSRRCYMTRSKGLLPLALPDTGIGESAGKRPAGTSVVSPSLLFAVGCVWCCLSGSGCRWWCCDALGQFCLCSGMGLCGDLLEVLLVLLAEDCFDPAVV</sequence>
<organism evidence="1 2">
    <name type="scientific">Populus trichocarpa</name>
    <name type="common">Western balsam poplar</name>
    <name type="synonym">Populus balsamifera subsp. trichocarpa</name>
    <dbReference type="NCBI Taxonomy" id="3694"/>
    <lineage>
        <taxon>Eukaryota</taxon>
        <taxon>Viridiplantae</taxon>
        <taxon>Streptophyta</taxon>
        <taxon>Embryophyta</taxon>
        <taxon>Tracheophyta</taxon>
        <taxon>Spermatophyta</taxon>
        <taxon>Magnoliopsida</taxon>
        <taxon>eudicotyledons</taxon>
        <taxon>Gunneridae</taxon>
        <taxon>Pentapetalae</taxon>
        <taxon>rosids</taxon>
        <taxon>fabids</taxon>
        <taxon>Malpighiales</taxon>
        <taxon>Salicaceae</taxon>
        <taxon>Saliceae</taxon>
        <taxon>Populus</taxon>
    </lineage>
</organism>
<protein>
    <submittedName>
        <fullName evidence="1">Uncharacterized protein</fullName>
    </submittedName>
</protein>
<evidence type="ECO:0000313" key="1">
    <source>
        <dbReference type="EMBL" id="PNS95631.1"/>
    </source>
</evidence>
<evidence type="ECO:0000313" key="2">
    <source>
        <dbReference type="Proteomes" id="UP000006729"/>
    </source>
</evidence>
<proteinExistence type="predicted"/>
<dbReference type="AlphaFoldDB" id="B9N0Z9"/>
<dbReference type="HOGENOM" id="CLU_1910243_0_0_1"/>
<name>B9N0Z9_POPTR</name>
<dbReference type="InParanoid" id="B9N0Z9"/>